<feature type="domain" description="GH141-like insertion" evidence="3">
    <location>
        <begin position="146"/>
        <end position="293"/>
    </location>
</feature>
<name>A0A5C6EA59_9BACT</name>
<dbReference type="Pfam" id="PF21231">
    <property type="entry name" value="GH141_M"/>
    <property type="match status" value="1"/>
</dbReference>
<organism evidence="4 5">
    <name type="scientific">Novipirellula aureliae</name>
    <dbReference type="NCBI Taxonomy" id="2527966"/>
    <lineage>
        <taxon>Bacteria</taxon>
        <taxon>Pseudomonadati</taxon>
        <taxon>Planctomycetota</taxon>
        <taxon>Planctomycetia</taxon>
        <taxon>Pirellulales</taxon>
        <taxon>Pirellulaceae</taxon>
        <taxon>Novipirellula</taxon>
    </lineage>
</organism>
<dbReference type="EMBL" id="SJPY01000002">
    <property type="protein sequence ID" value="TWU44376.1"/>
    <property type="molecule type" value="Genomic_DNA"/>
</dbReference>
<comment type="caution">
    <text evidence="4">The sequence shown here is derived from an EMBL/GenBank/DDBJ whole genome shotgun (WGS) entry which is preliminary data.</text>
</comment>
<evidence type="ECO:0000259" key="2">
    <source>
        <dbReference type="Pfam" id="PF13229"/>
    </source>
</evidence>
<accession>A0A5C6EA59</accession>
<feature type="chain" id="PRO_5022968446" description="Right handed beta helix domain-containing protein" evidence="1">
    <location>
        <begin position="23"/>
        <end position="735"/>
    </location>
</feature>
<dbReference type="PANTHER" id="PTHR36453:SF1">
    <property type="entry name" value="RIGHT HANDED BETA HELIX DOMAIN-CONTAINING PROTEIN"/>
    <property type="match status" value="1"/>
</dbReference>
<evidence type="ECO:0008006" key="6">
    <source>
        <dbReference type="Google" id="ProtNLM"/>
    </source>
</evidence>
<keyword evidence="5" id="KW-1185">Reference proteome</keyword>
<dbReference type="PANTHER" id="PTHR36453">
    <property type="entry name" value="SECRETED PROTEIN-RELATED"/>
    <property type="match status" value="1"/>
</dbReference>
<dbReference type="Gene3D" id="2.160.20.10">
    <property type="entry name" value="Single-stranded right-handed beta-helix, Pectin lyase-like"/>
    <property type="match status" value="2"/>
</dbReference>
<protein>
    <recommendedName>
        <fullName evidence="6">Right handed beta helix domain-containing protein</fullName>
    </recommendedName>
</protein>
<dbReference type="InterPro" id="IPR012334">
    <property type="entry name" value="Pectin_lyas_fold"/>
</dbReference>
<feature type="domain" description="Right handed beta helix" evidence="2">
    <location>
        <begin position="370"/>
        <end position="474"/>
    </location>
</feature>
<feature type="signal peptide" evidence="1">
    <location>
        <begin position="1"/>
        <end position="22"/>
    </location>
</feature>
<dbReference type="Pfam" id="PF13229">
    <property type="entry name" value="Beta_helix"/>
    <property type="match status" value="1"/>
</dbReference>
<dbReference type="SMART" id="SM00710">
    <property type="entry name" value="PbH1"/>
    <property type="match status" value="7"/>
</dbReference>
<evidence type="ECO:0000313" key="5">
    <source>
        <dbReference type="Proteomes" id="UP000315471"/>
    </source>
</evidence>
<keyword evidence="1" id="KW-0732">Signal</keyword>
<sequence length="735" mass="81434" precursor="true">MRKKNWIATLALMAGSVFGAVAADSAVPADFYVSTEGSDQWSGTLSAPDAQGKDGPFATLERARNAVRELKKTRSGDHDRVVLIRGGTYPLEKTVVFGLEDSGVGDSTITYAAYPDETPVFSSGREIEGWKKLETAPSSLPAAAAGKVWVADVPNLKDARWRFYTLYDADGRLPRARSEGFIPTVKPGTLSAVYDRDLLHFPAGALKNWANLEDVEVIVRPRQGWVMNILPLESVDEKAKIATTVFTATYLMEELHLIPGVDCAWVENVLEALDAPGEWVLNTREGKLYLWARNGEKPKGVVAPLLKESILVQGQEGQAGAADIPVRNLCFKGLTFMHGERYSWAPDDKGIQHDWEMFDKANALMRFRFAAACTVDGCHFVHSGGTAIRSDLYGQNLTIQNNHIEYMGGTGILFCGYSPGAKDVNKHNLVYNNHIQNVGEIYWHSPAVFIWQSGQNRIANNLIHNTPYAGVIISGLLDRFERRSVYKEKDLSDPYENRVEADESNHFSCNNLVEYNEIHHGMEVMGDGNGIYLRGAGIGNVIRQNYIHHFIAQEIVMQSAIRTDGLQKGTLITGNLLYQCVSHGIHLKNNNRVENNLIVDIIESVHKGKIFLPAYLKLKSGPLTGGSIQRNVLYHTRGPVEFYDQGAGRDPLALAWAKEADTDYNIYFCAENPEAGRMVLVGNQEDGVDQHSLAVDPLFVDPENGDFRFRPNSPALNIGIVPFDMSEVGLRNKKK</sequence>
<dbReference type="RefSeq" id="WP_231617417.1">
    <property type="nucleotide sequence ID" value="NZ_SJPY01000002.1"/>
</dbReference>
<dbReference type="InterPro" id="IPR048482">
    <property type="entry name" value="GH141_ins"/>
</dbReference>
<proteinExistence type="predicted"/>
<gene>
    <name evidence="4" type="ORF">Q31b_19120</name>
</gene>
<dbReference type="Proteomes" id="UP000315471">
    <property type="component" value="Unassembled WGS sequence"/>
</dbReference>
<dbReference type="SUPFAM" id="SSF51126">
    <property type="entry name" value="Pectin lyase-like"/>
    <property type="match status" value="1"/>
</dbReference>
<dbReference type="InterPro" id="IPR011050">
    <property type="entry name" value="Pectin_lyase_fold/virulence"/>
</dbReference>
<reference evidence="4 5" key="1">
    <citation type="submission" date="2019-02" db="EMBL/GenBank/DDBJ databases">
        <title>Deep-cultivation of Planctomycetes and their phenomic and genomic characterization uncovers novel biology.</title>
        <authorList>
            <person name="Wiegand S."/>
            <person name="Jogler M."/>
            <person name="Boedeker C."/>
            <person name="Pinto D."/>
            <person name="Vollmers J."/>
            <person name="Rivas-Marin E."/>
            <person name="Kohn T."/>
            <person name="Peeters S.H."/>
            <person name="Heuer A."/>
            <person name="Rast P."/>
            <person name="Oberbeckmann S."/>
            <person name="Bunk B."/>
            <person name="Jeske O."/>
            <person name="Meyerdierks A."/>
            <person name="Storesund J.E."/>
            <person name="Kallscheuer N."/>
            <person name="Luecker S."/>
            <person name="Lage O.M."/>
            <person name="Pohl T."/>
            <person name="Merkel B.J."/>
            <person name="Hornburger P."/>
            <person name="Mueller R.-W."/>
            <person name="Bruemmer F."/>
            <person name="Labrenz M."/>
            <person name="Spormann A.M."/>
            <person name="Op Den Camp H."/>
            <person name="Overmann J."/>
            <person name="Amann R."/>
            <person name="Jetten M.S.M."/>
            <person name="Mascher T."/>
            <person name="Medema M.H."/>
            <person name="Devos D.P."/>
            <person name="Kaster A.-K."/>
            <person name="Ovreas L."/>
            <person name="Rohde M."/>
            <person name="Galperin M.Y."/>
            <person name="Jogler C."/>
        </authorList>
    </citation>
    <scope>NUCLEOTIDE SEQUENCE [LARGE SCALE GENOMIC DNA]</scope>
    <source>
        <strain evidence="4 5">Q31b</strain>
    </source>
</reference>
<dbReference type="AlphaFoldDB" id="A0A5C6EA59"/>
<dbReference type="InterPro" id="IPR039448">
    <property type="entry name" value="Beta_helix"/>
</dbReference>
<evidence type="ECO:0000256" key="1">
    <source>
        <dbReference type="SAM" id="SignalP"/>
    </source>
</evidence>
<evidence type="ECO:0000313" key="4">
    <source>
        <dbReference type="EMBL" id="TWU44376.1"/>
    </source>
</evidence>
<evidence type="ECO:0000259" key="3">
    <source>
        <dbReference type="Pfam" id="PF21231"/>
    </source>
</evidence>
<dbReference type="InterPro" id="IPR006626">
    <property type="entry name" value="PbH1"/>
</dbReference>